<dbReference type="PANTHER" id="PTHR38705">
    <property type="entry name" value="PROTEIN RDS1"/>
    <property type="match status" value="1"/>
</dbReference>
<comment type="caution">
    <text evidence="3">The sequence shown here is derived from an EMBL/GenBank/DDBJ whole genome shotgun (WGS) entry which is preliminary data.</text>
</comment>
<dbReference type="InterPro" id="IPR039254">
    <property type="entry name" value="Rds1"/>
</dbReference>
<sequence length="474" mass="51422">MAMLRNIAILALGAFATALPQPVTDIPAVVTKAPTGTEPGAAPTRVSPDPTGPTSHGPYSGSATITGNKPAGTATLALKFDGPAVPNPTATYYNPDGILRSAAQLPFTPGGGKGVNGTLPRYMVESDFDFESVNLGLHQEFIELDLFNNGLATFSDQDFIDAGLTAEDRTFIAFMATQEIDHATLLTNMLGEAAPKQCTYDYPFTTVREFIDFNVKLTRWGESGNWGFISHLDSREVATLLVQAESIEARQQMAFRQMLGLHPMPVSFTPGIPQSWHWTFLAPYISSCPANNTRVAWQNFPALHILNTPNPNRVSPNDTAENEIVGPRVADPSISNLTDTESCVHNTTTGYNCSPAISRNKTEPLTFPGRKIFLEWEDAGKAVGPNNSYVTSTSAGEPKFLAWVSQINTTYTPLEVTGPNQGWSWQPPNEVYQRNPAVNETVFVAVTDSDLYLTPFNLTLINPHVRALGIFIAG</sequence>
<feature type="region of interest" description="Disordered" evidence="1">
    <location>
        <begin position="31"/>
        <end position="66"/>
    </location>
</feature>
<organism evidence="3 4">
    <name type="scientific">Didymella glomerata</name>
    <dbReference type="NCBI Taxonomy" id="749621"/>
    <lineage>
        <taxon>Eukaryota</taxon>
        <taxon>Fungi</taxon>
        <taxon>Dikarya</taxon>
        <taxon>Ascomycota</taxon>
        <taxon>Pezizomycotina</taxon>
        <taxon>Dothideomycetes</taxon>
        <taxon>Pleosporomycetidae</taxon>
        <taxon>Pleosporales</taxon>
        <taxon>Pleosporineae</taxon>
        <taxon>Didymellaceae</taxon>
        <taxon>Didymella</taxon>
    </lineage>
</organism>
<evidence type="ECO:0000313" key="4">
    <source>
        <dbReference type="Proteomes" id="UP001140562"/>
    </source>
</evidence>
<dbReference type="EMBL" id="JAPEUV010000095">
    <property type="protein sequence ID" value="KAJ4333430.1"/>
    <property type="molecule type" value="Genomic_DNA"/>
</dbReference>
<evidence type="ECO:0000256" key="1">
    <source>
        <dbReference type="SAM" id="MobiDB-lite"/>
    </source>
</evidence>
<dbReference type="OrthoDB" id="2098436at2759"/>
<reference evidence="3" key="1">
    <citation type="submission" date="2022-10" db="EMBL/GenBank/DDBJ databases">
        <title>Tapping the CABI collections for fungal endophytes: first genome assemblies for Collariella, Neodidymelliopsis, Ascochyta clinopodiicola, Didymella pomorum, Didymosphaeria variabile, Neocosmospora piperis and Neocucurbitaria cava.</title>
        <authorList>
            <person name="Hill R."/>
        </authorList>
    </citation>
    <scope>NUCLEOTIDE SEQUENCE</scope>
    <source>
        <strain evidence="3">IMI 360193</strain>
    </source>
</reference>
<accession>A0A9W8WUK2</accession>
<protein>
    <submittedName>
        <fullName evidence="3">Uncharacterized protein</fullName>
    </submittedName>
</protein>
<feature type="signal peptide" evidence="2">
    <location>
        <begin position="1"/>
        <end position="18"/>
    </location>
</feature>
<keyword evidence="2" id="KW-0732">Signal</keyword>
<feature type="chain" id="PRO_5040947778" evidence="2">
    <location>
        <begin position="19"/>
        <end position="474"/>
    </location>
</feature>
<evidence type="ECO:0000313" key="3">
    <source>
        <dbReference type="EMBL" id="KAJ4333430.1"/>
    </source>
</evidence>
<gene>
    <name evidence="3" type="ORF">N0V87_007626</name>
</gene>
<dbReference type="Pfam" id="PF13668">
    <property type="entry name" value="Ferritin_2"/>
    <property type="match status" value="1"/>
</dbReference>
<dbReference type="PANTHER" id="PTHR38705:SF5">
    <property type="entry name" value="RESPONSE PROTEIN RDS1, PUTATIVE (AFU_ORTHOLOGUE AFUA_5G12490)-RELATED"/>
    <property type="match status" value="1"/>
</dbReference>
<name>A0A9W8WUK2_9PLEO</name>
<proteinExistence type="predicted"/>
<dbReference type="AlphaFoldDB" id="A0A9W8WUK2"/>
<keyword evidence="4" id="KW-1185">Reference proteome</keyword>
<dbReference type="Proteomes" id="UP001140562">
    <property type="component" value="Unassembled WGS sequence"/>
</dbReference>
<evidence type="ECO:0000256" key="2">
    <source>
        <dbReference type="SAM" id="SignalP"/>
    </source>
</evidence>